<dbReference type="Gramene" id="ONI16376">
    <property type="protein sequence ID" value="ONI16376"/>
    <property type="gene ID" value="PRUPE_3G095100"/>
</dbReference>
<dbReference type="AlphaFoldDB" id="A0A251PXS1"/>
<dbReference type="Proteomes" id="UP000006882">
    <property type="component" value="Chromosome G3"/>
</dbReference>
<evidence type="ECO:0000313" key="2">
    <source>
        <dbReference type="Proteomes" id="UP000006882"/>
    </source>
</evidence>
<protein>
    <submittedName>
        <fullName evidence="1">Uncharacterized protein</fullName>
    </submittedName>
</protein>
<keyword evidence="2" id="KW-1185">Reference proteome</keyword>
<accession>A0A251PXS1</accession>
<reference evidence="1 2" key="1">
    <citation type="journal article" date="2013" name="Nat. Genet.">
        <title>The high-quality draft genome of peach (Prunus persica) identifies unique patterns of genetic diversity, domestication and genome evolution.</title>
        <authorList>
            <consortium name="International Peach Genome Initiative"/>
            <person name="Verde I."/>
            <person name="Abbott A.G."/>
            <person name="Scalabrin S."/>
            <person name="Jung S."/>
            <person name="Shu S."/>
            <person name="Marroni F."/>
            <person name="Zhebentyayeva T."/>
            <person name="Dettori M.T."/>
            <person name="Grimwood J."/>
            <person name="Cattonaro F."/>
            <person name="Zuccolo A."/>
            <person name="Rossini L."/>
            <person name="Jenkins J."/>
            <person name="Vendramin E."/>
            <person name="Meisel L.A."/>
            <person name="Decroocq V."/>
            <person name="Sosinski B."/>
            <person name="Prochnik S."/>
            <person name="Mitros T."/>
            <person name="Policriti A."/>
            <person name="Cipriani G."/>
            <person name="Dondini L."/>
            <person name="Ficklin S."/>
            <person name="Goodstein D.M."/>
            <person name="Xuan P."/>
            <person name="Del Fabbro C."/>
            <person name="Aramini V."/>
            <person name="Copetti D."/>
            <person name="Gonzalez S."/>
            <person name="Horner D.S."/>
            <person name="Falchi R."/>
            <person name="Lucas S."/>
            <person name="Mica E."/>
            <person name="Maldonado J."/>
            <person name="Lazzari B."/>
            <person name="Bielenberg D."/>
            <person name="Pirona R."/>
            <person name="Miculan M."/>
            <person name="Barakat A."/>
            <person name="Testolin R."/>
            <person name="Stella A."/>
            <person name="Tartarini S."/>
            <person name="Tonutti P."/>
            <person name="Arus P."/>
            <person name="Orellana A."/>
            <person name="Wells C."/>
            <person name="Main D."/>
            <person name="Vizzotto G."/>
            <person name="Silva H."/>
            <person name="Salamini F."/>
            <person name="Schmutz J."/>
            <person name="Morgante M."/>
            <person name="Rokhsar D.S."/>
        </authorList>
    </citation>
    <scope>NUCLEOTIDE SEQUENCE [LARGE SCALE GENOMIC DNA]</scope>
    <source>
        <strain evidence="2">cv. Nemared</strain>
    </source>
</reference>
<name>A0A251PXS1_PRUPE</name>
<gene>
    <name evidence="1" type="ORF">PRUPE_3G095100</name>
</gene>
<evidence type="ECO:0000313" key="1">
    <source>
        <dbReference type="EMBL" id="ONI16376.1"/>
    </source>
</evidence>
<organism evidence="1 2">
    <name type="scientific">Prunus persica</name>
    <name type="common">Peach</name>
    <name type="synonym">Amygdalus persica</name>
    <dbReference type="NCBI Taxonomy" id="3760"/>
    <lineage>
        <taxon>Eukaryota</taxon>
        <taxon>Viridiplantae</taxon>
        <taxon>Streptophyta</taxon>
        <taxon>Embryophyta</taxon>
        <taxon>Tracheophyta</taxon>
        <taxon>Spermatophyta</taxon>
        <taxon>Magnoliopsida</taxon>
        <taxon>eudicotyledons</taxon>
        <taxon>Gunneridae</taxon>
        <taxon>Pentapetalae</taxon>
        <taxon>rosids</taxon>
        <taxon>fabids</taxon>
        <taxon>Rosales</taxon>
        <taxon>Rosaceae</taxon>
        <taxon>Amygdaloideae</taxon>
        <taxon>Amygdaleae</taxon>
        <taxon>Prunus</taxon>
    </lineage>
</organism>
<proteinExistence type="predicted"/>
<sequence length="173" mass="19218">MFCCCLIWADTGDKSDLVAACPLLGLLIWAQSSSPYSTTNAPLTPFSHSCSLSLSHRLKKNSQVNTEDPINASLNLKKASTKNDYSSLNINKKAGGGTKVIAKGDEKEWLGRGLEYKMALENENIQRNKNKIYYREREIWVVGEKKLGRGKKIWGGGEEIGRKGEEIGRKRIG</sequence>
<dbReference type="EMBL" id="CM007653">
    <property type="protein sequence ID" value="ONI16376.1"/>
    <property type="molecule type" value="Genomic_DNA"/>
</dbReference>